<gene>
    <name evidence="1" type="ORF">Bhyg_17956</name>
</gene>
<dbReference type="Proteomes" id="UP001151699">
    <property type="component" value="Unassembled WGS sequence"/>
</dbReference>
<feature type="non-terminal residue" evidence="1">
    <location>
        <position position="57"/>
    </location>
</feature>
<evidence type="ECO:0000313" key="1">
    <source>
        <dbReference type="EMBL" id="KAJ6604995.1"/>
    </source>
</evidence>
<dbReference type="EMBL" id="WJQU01005894">
    <property type="protein sequence ID" value="KAJ6604995.1"/>
    <property type="molecule type" value="Genomic_DNA"/>
</dbReference>
<evidence type="ECO:0000313" key="2">
    <source>
        <dbReference type="Proteomes" id="UP001151699"/>
    </source>
</evidence>
<name>A0A9Q0MJ80_9DIPT</name>
<keyword evidence="2" id="KW-1185">Reference proteome</keyword>
<sequence>RMSSHRHLSISKRIENLNDRRSTTMSNRTNSIQTTTTCVSCGESIELPNLRNHKMYH</sequence>
<accession>A0A9Q0MJ80</accession>
<comment type="caution">
    <text evidence="1">The sequence shown here is derived from an EMBL/GenBank/DDBJ whole genome shotgun (WGS) entry which is preliminary data.</text>
</comment>
<protein>
    <submittedName>
        <fullName evidence="1">Uncharacterized protein</fullName>
    </submittedName>
</protein>
<dbReference type="AlphaFoldDB" id="A0A9Q0MJ80"/>
<reference evidence="1" key="1">
    <citation type="submission" date="2022-07" db="EMBL/GenBank/DDBJ databases">
        <authorList>
            <person name="Trinca V."/>
            <person name="Uliana J.V.C."/>
            <person name="Torres T.T."/>
            <person name="Ward R.J."/>
            <person name="Monesi N."/>
        </authorList>
    </citation>
    <scope>NUCLEOTIDE SEQUENCE</scope>
    <source>
        <strain evidence="1">HSMRA1968</strain>
        <tissue evidence="1">Whole embryos</tissue>
    </source>
</reference>
<organism evidence="1 2">
    <name type="scientific">Pseudolycoriella hygida</name>
    <dbReference type="NCBI Taxonomy" id="35572"/>
    <lineage>
        <taxon>Eukaryota</taxon>
        <taxon>Metazoa</taxon>
        <taxon>Ecdysozoa</taxon>
        <taxon>Arthropoda</taxon>
        <taxon>Hexapoda</taxon>
        <taxon>Insecta</taxon>
        <taxon>Pterygota</taxon>
        <taxon>Neoptera</taxon>
        <taxon>Endopterygota</taxon>
        <taxon>Diptera</taxon>
        <taxon>Nematocera</taxon>
        <taxon>Sciaroidea</taxon>
        <taxon>Sciaridae</taxon>
        <taxon>Pseudolycoriella</taxon>
    </lineage>
</organism>
<proteinExistence type="predicted"/>